<dbReference type="PANTHER" id="PTHR11017:SF271">
    <property type="entry name" value="DISEASE RESISTANCE PROTEIN (TIR-NBS-LRR CLASS) FAMILY"/>
    <property type="match status" value="1"/>
</dbReference>
<evidence type="ECO:0000256" key="1">
    <source>
        <dbReference type="ARBA" id="ARBA00023027"/>
    </source>
</evidence>
<dbReference type="InterPro" id="IPR027417">
    <property type="entry name" value="P-loop_NTPase"/>
</dbReference>
<dbReference type="GO" id="GO:0007165">
    <property type="term" value="P:signal transduction"/>
    <property type="evidence" value="ECO:0000318"/>
    <property type="project" value="GO_Central"/>
</dbReference>
<protein>
    <recommendedName>
        <fullName evidence="2">TIR domain-containing protein</fullName>
    </recommendedName>
</protein>
<accession>A0A059A985</accession>
<gene>
    <name evidence="3" type="ORF">EUGRSUZ_J00354</name>
</gene>
<dbReference type="Pfam" id="PF01582">
    <property type="entry name" value="TIR"/>
    <property type="match status" value="1"/>
</dbReference>
<dbReference type="SMART" id="SM00255">
    <property type="entry name" value="TIR"/>
    <property type="match status" value="1"/>
</dbReference>
<name>A0A059A985_EUCGR</name>
<organism evidence="3">
    <name type="scientific">Eucalyptus grandis</name>
    <name type="common">Flooded gum</name>
    <dbReference type="NCBI Taxonomy" id="71139"/>
    <lineage>
        <taxon>Eukaryota</taxon>
        <taxon>Viridiplantae</taxon>
        <taxon>Streptophyta</taxon>
        <taxon>Embryophyta</taxon>
        <taxon>Tracheophyta</taxon>
        <taxon>Spermatophyta</taxon>
        <taxon>Magnoliopsida</taxon>
        <taxon>eudicotyledons</taxon>
        <taxon>Gunneridae</taxon>
        <taxon>Pentapetalae</taxon>
        <taxon>rosids</taxon>
        <taxon>malvids</taxon>
        <taxon>Myrtales</taxon>
        <taxon>Myrtaceae</taxon>
        <taxon>Myrtoideae</taxon>
        <taxon>Eucalypteae</taxon>
        <taxon>Eucalyptus</taxon>
    </lineage>
</organism>
<dbReference type="PROSITE" id="PS50104">
    <property type="entry name" value="TIR"/>
    <property type="match status" value="1"/>
</dbReference>
<dbReference type="PANTHER" id="PTHR11017">
    <property type="entry name" value="LEUCINE-RICH REPEAT-CONTAINING PROTEIN"/>
    <property type="match status" value="1"/>
</dbReference>
<dbReference type="OMA" id="IPTFKDD"/>
<dbReference type="SUPFAM" id="SSF52200">
    <property type="entry name" value="Toll/Interleukin receptor TIR domain"/>
    <property type="match status" value="1"/>
</dbReference>
<dbReference type="Gene3D" id="3.40.50.300">
    <property type="entry name" value="P-loop containing nucleotide triphosphate hydrolases"/>
    <property type="match status" value="1"/>
</dbReference>
<dbReference type="FunFam" id="3.40.50.10140:FF:000007">
    <property type="entry name" value="Disease resistance protein (TIR-NBS-LRR class)"/>
    <property type="match status" value="1"/>
</dbReference>
<dbReference type="GO" id="GO:0043531">
    <property type="term" value="F:ADP binding"/>
    <property type="evidence" value="ECO:0007669"/>
    <property type="project" value="InterPro"/>
</dbReference>
<dbReference type="GO" id="GO:0006952">
    <property type="term" value="P:defense response"/>
    <property type="evidence" value="ECO:0007669"/>
    <property type="project" value="InterPro"/>
</dbReference>
<dbReference type="PRINTS" id="PR00364">
    <property type="entry name" value="DISEASERSIST"/>
</dbReference>
<sequence length="380" mass="43029">MSSSSSGSSTQGIWRYDVFLSFRGEDTRKGFTSHLYSALKDAGINAFKDDDALPRGEKISSELEQAIEESRIAIIVFSTNYANSRWCLEELEKIMEAREMHGQLVLPVFYDVDPSEVRKQIGSFAQAFAEREACSEEERDRALRWKTALTKAGNLSSWDLKNVADGHEAILIEDIVNNVLQELPDAYLDVPTFGVGLETRLEKIKSLLNLGSNEVLFIGICGREGIGKTTIAEAVYNRFFHAFEGRSFLANVSGDFWQLNDLISLQKQLLSDIVKHRNIKIRNIRMGISAIKRALCNRRVLIVLDDVRDSVQIKALVRERHWFGSGSRIIITTRDQGLLQDLDGAGIYMVEQLDDNDAFQLFSWHAFSDSYPKEEFIELS</sequence>
<reference evidence="3" key="1">
    <citation type="submission" date="2013-07" db="EMBL/GenBank/DDBJ databases">
        <title>The genome of Eucalyptus grandis.</title>
        <authorList>
            <person name="Schmutz J."/>
            <person name="Hayes R."/>
            <person name="Myburg A."/>
            <person name="Tuskan G."/>
            <person name="Grattapaglia D."/>
            <person name="Rokhsar D.S."/>
        </authorList>
    </citation>
    <scope>NUCLEOTIDE SEQUENCE</scope>
    <source>
        <tissue evidence="3">Leaf extractions</tissue>
    </source>
</reference>
<dbReference type="AlphaFoldDB" id="A0A059A985"/>
<dbReference type="Gene3D" id="3.40.50.10140">
    <property type="entry name" value="Toll/interleukin-1 receptor homology (TIR) domain"/>
    <property type="match status" value="1"/>
</dbReference>
<dbReference type="InterPro" id="IPR000157">
    <property type="entry name" value="TIR_dom"/>
</dbReference>
<dbReference type="CDD" id="cd00267">
    <property type="entry name" value="ABC_ATPase"/>
    <property type="match status" value="1"/>
</dbReference>
<evidence type="ECO:0000259" key="2">
    <source>
        <dbReference type="PROSITE" id="PS50104"/>
    </source>
</evidence>
<dbReference type="SUPFAM" id="SSF52540">
    <property type="entry name" value="P-loop containing nucleoside triphosphate hydrolases"/>
    <property type="match status" value="1"/>
</dbReference>
<feature type="domain" description="TIR" evidence="2">
    <location>
        <begin position="14"/>
        <end position="183"/>
    </location>
</feature>
<dbReference type="InterPro" id="IPR002182">
    <property type="entry name" value="NB-ARC"/>
</dbReference>
<proteinExistence type="predicted"/>
<dbReference type="InterPro" id="IPR044974">
    <property type="entry name" value="Disease_R_plants"/>
</dbReference>
<evidence type="ECO:0000313" key="3">
    <source>
        <dbReference type="EMBL" id="KCW50667.1"/>
    </source>
</evidence>
<dbReference type="Pfam" id="PF00931">
    <property type="entry name" value="NB-ARC"/>
    <property type="match status" value="1"/>
</dbReference>
<dbReference type="eggNOG" id="ENOG502QQJE">
    <property type="taxonomic scope" value="Eukaryota"/>
</dbReference>
<dbReference type="EMBL" id="KK198762">
    <property type="protein sequence ID" value="KCW50667.1"/>
    <property type="molecule type" value="Genomic_DNA"/>
</dbReference>
<keyword evidence="1" id="KW-0520">NAD</keyword>
<dbReference type="Gramene" id="KCW50667">
    <property type="protein sequence ID" value="KCW50667"/>
    <property type="gene ID" value="EUGRSUZ_J00354"/>
</dbReference>
<dbReference type="InterPro" id="IPR035897">
    <property type="entry name" value="Toll_tir_struct_dom_sf"/>
</dbReference>
<dbReference type="InParanoid" id="A0A059A985"/>
<dbReference type="GO" id="GO:0005634">
    <property type="term" value="C:nucleus"/>
    <property type="evidence" value="ECO:0000318"/>
    <property type="project" value="GO_Central"/>
</dbReference>